<feature type="region of interest" description="Disordered" evidence="1">
    <location>
        <begin position="1508"/>
        <end position="1542"/>
    </location>
</feature>
<evidence type="ECO:0000313" key="2">
    <source>
        <dbReference type="EMBL" id="KAK2164616.1"/>
    </source>
</evidence>
<feature type="region of interest" description="Disordered" evidence="1">
    <location>
        <begin position="2089"/>
        <end position="2137"/>
    </location>
</feature>
<feature type="compositionally biased region" description="Basic and acidic residues" evidence="1">
    <location>
        <begin position="2172"/>
        <end position="2185"/>
    </location>
</feature>
<evidence type="ECO:0000313" key="3">
    <source>
        <dbReference type="Proteomes" id="UP001208570"/>
    </source>
</evidence>
<comment type="caution">
    <text evidence="2">The sequence shown here is derived from an EMBL/GenBank/DDBJ whole genome shotgun (WGS) entry which is preliminary data.</text>
</comment>
<feature type="region of interest" description="Disordered" evidence="1">
    <location>
        <begin position="1823"/>
        <end position="1864"/>
    </location>
</feature>
<proteinExistence type="predicted"/>
<protein>
    <submittedName>
        <fullName evidence="2">Uncharacterized protein</fullName>
    </submittedName>
</protein>
<reference evidence="2" key="1">
    <citation type="journal article" date="2023" name="Mol. Biol. Evol.">
        <title>Third-Generation Sequencing Reveals the Adaptive Role of the Epigenome in Three Deep-Sea Polychaetes.</title>
        <authorList>
            <person name="Perez M."/>
            <person name="Aroh O."/>
            <person name="Sun Y."/>
            <person name="Lan Y."/>
            <person name="Juniper S.K."/>
            <person name="Young C.R."/>
            <person name="Angers B."/>
            <person name="Qian P.Y."/>
        </authorList>
    </citation>
    <scope>NUCLEOTIDE SEQUENCE</scope>
    <source>
        <strain evidence="2">P08H-3</strain>
    </source>
</reference>
<keyword evidence="3" id="KW-1185">Reference proteome</keyword>
<feature type="region of interest" description="Disordered" evidence="1">
    <location>
        <begin position="100"/>
        <end position="136"/>
    </location>
</feature>
<feature type="compositionally biased region" description="Basic and acidic residues" evidence="1">
    <location>
        <begin position="40"/>
        <end position="59"/>
    </location>
</feature>
<feature type="compositionally biased region" description="Basic and acidic residues" evidence="1">
    <location>
        <begin position="2119"/>
        <end position="2137"/>
    </location>
</feature>
<feature type="compositionally biased region" description="Basic and acidic residues" evidence="1">
    <location>
        <begin position="2422"/>
        <end position="2431"/>
    </location>
</feature>
<feature type="region of interest" description="Disordered" evidence="1">
    <location>
        <begin position="2166"/>
        <end position="2194"/>
    </location>
</feature>
<feature type="region of interest" description="Disordered" evidence="1">
    <location>
        <begin position="1985"/>
        <end position="2028"/>
    </location>
</feature>
<evidence type="ECO:0000256" key="1">
    <source>
        <dbReference type="SAM" id="MobiDB-lite"/>
    </source>
</evidence>
<feature type="region of interest" description="Disordered" evidence="1">
    <location>
        <begin position="2275"/>
        <end position="2431"/>
    </location>
</feature>
<feature type="compositionally biased region" description="Basic and acidic residues" evidence="1">
    <location>
        <begin position="2392"/>
        <end position="2403"/>
    </location>
</feature>
<feature type="region of interest" description="Disordered" evidence="1">
    <location>
        <begin position="1796"/>
        <end position="1815"/>
    </location>
</feature>
<feature type="compositionally biased region" description="Basic and acidic residues" evidence="1">
    <location>
        <begin position="1373"/>
        <end position="1386"/>
    </location>
</feature>
<feature type="compositionally biased region" description="Polar residues" evidence="1">
    <location>
        <begin position="1387"/>
        <end position="1398"/>
    </location>
</feature>
<feature type="region of interest" description="Disordered" evidence="1">
    <location>
        <begin position="32"/>
        <end position="72"/>
    </location>
</feature>
<feature type="compositionally biased region" description="Basic and acidic residues" evidence="1">
    <location>
        <begin position="2275"/>
        <end position="2303"/>
    </location>
</feature>
<dbReference type="Proteomes" id="UP001208570">
    <property type="component" value="Unassembled WGS sequence"/>
</dbReference>
<feature type="region of interest" description="Disordered" evidence="1">
    <location>
        <begin position="1685"/>
        <end position="1750"/>
    </location>
</feature>
<feature type="compositionally biased region" description="Polar residues" evidence="1">
    <location>
        <begin position="1796"/>
        <end position="1813"/>
    </location>
</feature>
<accession>A0AAD9K4X5</accession>
<feature type="compositionally biased region" description="Basic and acidic residues" evidence="1">
    <location>
        <begin position="1399"/>
        <end position="1412"/>
    </location>
</feature>
<feature type="compositionally biased region" description="Basic and acidic residues" evidence="1">
    <location>
        <begin position="1685"/>
        <end position="1698"/>
    </location>
</feature>
<name>A0AAD9K4X5_9ANNE</name>
<sequence length="2604" mass="296893">MTCAWFVVIRINPIRTEKNDYQMKKRNDVLSISQDDQPEVYEHRTQLEPPRVTKREELSGRGPEPKQLSSSIESSLLQRLLGSEDGYLKDDNLRYDAAVTEEAHRETHGDKKDIDNDRMKFGKQRNRGKQSERQRLKRAVLESWDTDRTDVPCTDGQCHPLMTIQNITESDVSATENKTSKHGDSYQSITMQEMVTTSPSQEELHNLNLSRTDQPKTLVENKDAAELEMRHTAWTSIHGDATMRQNEDMKNTSEYIFLTDPEGRDNGDISHVEAGHTVLPESRDDGSGNQMLINKYTGLREEILVSDDGLERTKFPFHIEDVSQFAINTVTPQNYEMKDNSLKIDNNDGYTKDYTQFQEMHTVWPQLYDQEIGNGDADEFRITMLDKSRHYSHSEEMITADTLQRKVHDMTIRGDDQLIGTLEGEHNTTEGSIREGHTAWPEILHQQVTATSGHVKEIDEYNRLIDKIQMTKHGFGQTKFPPHIEGDSSSADRPVLNLNNHDVEAHTHYPAEINIPHTHQMGDSNFPGIRDELHTKDDEHFEALPTIWPSLHNQGLGSGNNIHDSMLTISDDYRHNTDAENYPLYDREATRRDEFIGTLEEQLNRYGEHIKDRQTAWPGIYDEVRDRGSGDLRDNDGYTKLREKMAYTDDGLEGRKYPPHFEDHSSSDFNLNNHYVEAHTHYPAEINIPHTHQMGDSNFPGIRDELHTKDDEHFEALPTIWPSLHNQGLGSGNNINDSMLTISDDYRHNTDVENYPLYDREATRRDEFIGTLEEQHIIDGEHIKDRQTAWPGIYDEVRDRGSGDLRDIDGYTKLREKMAYTDDGLEGTKYPPHFEDHSSSDFNLNNHDVEAHTHYPAEINIPHTHQMGDSNFPGIRDELHTKDDEHFEALPTIWPSLHNQGLGSGNNIHDSMLTISDDYRHNTDVENYPLYDREATRRDEFIGTLEEQLNRYGEHIKDRQTAWPGIYDEVRDRGSGDLRDIDGYTKLREKMAYTDDGLEGTKYPPHFEDHSSSDFNLNNHDVEAHTHYPAEINIPHTHQMGDSNFPRIRDELHTKDDEHFETLPTIWPSLHNQGLGSGNNIHDSMLTISDDYRHNTDVENYPLYDRETTRRDEFIGTLEEQRIIDGEHIKDRQTAWPGIYDEVRDRGSGDLRDNDGYTKLREKMAYTDDGLEGTKYPPHFEDHSSSDFNLNNHDVEAHTHYPAEINIPHTHQMGDSNFPGIRDELHTKDDEHFETLPTIWPSLHNQGLGSGNNIHDSMLTISDDYRHNTDADNYPLYDRETTRRDEFVGTLEEQRIIDGEHIKDRQTAWPGIYDEVRDRGSGDLRDNDGYTKLREKMAYTDDGLEGTKYTPHFEDSRHTIYFRELFTSYPLHERLPKKTSQEEDRSITVSEKQQNNDVGHTEDISPNRHEMNHGTTASGIGDVNMIGKYTRIRDEISITDGGLRRTNFYPSAGSHPVTIHTPDITPTVWFDQYDNAMRSRVNADSLMTEADGPRHDTNEEEVFTRYPYESDPSDKKVTRGDQFAEGHEGKQSRAVSQTDDRYTGWPVIPDGVVGRSSGDVDIHNEYTKLRDQMSITDAGLGEELSTMYPAELKLTKSDLKRPNNSVTMREKEDTKDEPQFQTIYTIWPNLYDRRISRVDNDDSISTKSDDSRHNSTRSAEEMLTKGMIYNSNVTAENQFVEVAEKQQARHTTRPELDNRGAGSRSENLDITDGYGRLRPETTMTDDGLSITKDPPHFETDPLPDTILDSNSRYPEEEYSIRITERPLHKLDLTKDGMLVTRTDDIHLKDDAQFQSEPYDQVTGNGDMSDSLLTASDDRYRSADLRDMFTRNPYERSDPDKEASRDDQFLRTGEENQNRDGSHIETRHTTWAETFERFVSSDNADIKLRHDMLTTVDDLKTNSFRGVPVERATLASSRSTREETYTVFNGKTNIPDEFVTVREEEHTQTYPPLETVHTTWPDLHDRMISGSDNADLATENGLGRSSFTRIEGHSSSEISSNPNLGNHTEHETMRPLQTRTPEPELTETDNDRAGFQTAYTQRPDSQVQKINSVDKDGSISTLSNDARDITHFEETVTEYPSEREMIQRNVTAEEQSMRSSEDQRNRDLGHTETTQTGWLETRDKKTDGGITDENSRSSDRIMVTDYGLTITNDPSHTKYASVLDINTPPSHTSSHDAETRTIHSDSGEGDIPQLDFKTDDGFKATTDEESDKSDLVHTTLIVSPELDGRRLSRGDNDNSMSTISGVIGHRTYDDEAFTEYPSESRLSDIKVSGEDHFMTGHEGQRNTDPEHSETTRTSRPEVPERTAVGESGRTNAFGEYTRLREERPVTYDSPGFVSFSPITSVSHTGNRREHPEIDPTVDDNSGTMSGEEDVTKYGDQFLDGRTTNSDDYDASREGIPDSRRFTQTNHSTSIPSPQSDLTSARERQLSATDHTVHPEDAAILTDSGRRFTKDSSQTVAPLDVEVFLSPVVVDTSSKISSLTSLGPLKKKDAWIGGSPMSIRGVGLASIRTDCSLIQNGSSIAVTVEDQRVKPNLMTFATPSTLSLSEYQLNCQIQIDDVTATLYAQDTIQIYQQPVLLDIKPSIMNKGELISSVCSAVLDIIS</sequence>
<gene>
    <name evidence="2" type="ORF">LSH36_61g08002</name>
</gene>
<dbReference type="EMBL" id="JAODUP010000061">
    <property type="protein sequence ID" value="KAK2164616.1"/>
    <property type="molecule type" value="Genomic_DNA"/>
</dbReference>
<feature type="compositionally biased region" description="Basic and acidic residues" evidence="1">
    <location>
        <begin position="1512"/>
        <end position="1531"/>
    </location>
</feature>
<feature type="compositionally biased region" description="Polar residues" evidence="1">
    <location>
        <begin position="1985"/>
        <end position="2005"/>
    </location>
</feature>
<feature type="region of interest" description="Disordered" evidence="1">
    <location>
        <begin position="1373"/>
        <end position="1419"/>
    </location>
</feature>
<feature type="compositionally biased region" description="Polar residues" evidence="1">
    <location>
        <begin position="2404"/>
        <end position="2421"/>
    </location>
</feature>
<feature type="compositionally biased region" description="Basic and acidic residues" evidence="1">
    <location>
        <begin position="2094"/>
        <end position="2109"/>
    </location>
</feature>
<organism evidence="2 3">
    <name type="scientific">Paralvinella palmiformis</name>
    <dbReference type="NCBI Taxonomy" id="53620"/>
    <lineage>
        <taxon>Eukaryota</taxon>
        <taxon>Metazoa</taxon>
        <taxon>Spiralia</taxon>
        <taxon>Lophotrochozoa</taxon>
        <taxon>Annelida</taxon>
        <taxon>Polychaeta</taxon>
        <taxon>Sedentaria</taxon>
        <taxon>Canalipalpata</taxon>
        <taxon>Terebellida</taxon>
        <taxon>Terebelliformia</taxon>
        <taxon>Alvinellidae</taxon>
        <taxon>Paralvinella</taxon>
    </lineage>
</organism>
<feature type="compositionally biased region" description="Basic and acidic residues" evidence="1">
    <location>
        <begin position="101"/>
        <end position="120"/>
    </location>
</feature>